<feature type="compositionally biased region" description="Polar residues" evidence="8">
    <location>
        <begin position="103"/>
        <end position="112"/>
    </location>
</feature>
<feature type="compositionally biased region" description="Polar residues" evidence="8">
    <location>
        <begin position="28"/>
        <end position="40"/>
    </location>
</feature>
<evidence type="ECO:0000256" key="4">
    <source>
        <dbReference type="ARBA" id="ARBA00022763"/>
    </source>
</evidence>
<evidence type="ECO:0000256" key="6">
    <source>
        <dbReference type="ARBA" id="ARBA00023242"/>
    </source>
</evidence>
<dbReference type="GO" id="GO:0000077">
    <property type="term" value="P:DNA damage checkpoint signaling"/>
    <property type="evidence" value="ECO:0007669"/>
    <property type="project" value="TreeGrafter"/>
</dbReference>
<feature type="region of interest" description="Disordered" evidence="8">
    <location>
        <begin position="1"/>
        <end position="186"/>
    </location>
</feature>
<keyword evidence="7" id="KW-0131">Cell cycle</keyword>
<dbReference type="InterPro" id="IPR027417">
    <property type="entry name" value="P-loop_NTPase"/>
</dbReference>
<feature type="compositionally biased region" description="Basic and acidic residues" evidence="8">
    <location>
        <begin position="117"/>
        <end position="128"/>
    </location>
</feature>
<keyword evidence="4" id="KW-0227">DNA damage</keyword>
<evidence type="ECO:0000256" key="8">
    <source>
        <dbReference type="SAM" id="MobiDB-lite"/>
    </source>
</evidence>
<keyword evidence="5" id="KW-0067">ATP-binding</keyword>
<feature type="compositionally biased region" description="Polar residues" evidence="8">
    <location>
        <begin position="159"/>
        <end position="175"/>
    </location>
</feature>
<sequence>MDNPADVTAGVTDLRTPPPSSRLRRRLVQSTLFPHTSPDTATAGDNCDRDDDRDDDEDEEYCGGSLKKKTKKKPRKTKAITPKSRASKKSNFFVKVSEKRQQKIQQKDQSCVGSVEDDNKSSSHEDVAKCSSPPDSKASTSATRKKRRVSATPEKRGKNTTPKQKVVVSGSNGKSEQIRDPTQGEHTSQLIPNLRLEAKLKAEENSRIYGGRQIHPFFSSRKMVKRNQNGTDENNWSLVDKKDKSITVRPIHVFEQVKDDDFSPDWGQWVFLESKSSNCDFKNELPTFNERPVKSLHFDNLFTISGRQSNGSSDSCPIQVDEVLLHHSPNNQDCFPNAPYPVLIDEQVPLCEKSVEREANHNMSDVSMCGVDDGRGRNSTVNRMIYGHDLVNQPENSLWTNKYQPKLANEICGNGEPVHFLNNWLRLWHEKGSGTSKTLVDIYRAQDADYSYTSESDFEDIEEENRLKNVLLITGPVGSGKSAAIYACAKEQGFQVIEVNSSDWRNGALVKQRFGEAVESHWLQCSAENSERPVIKNFFKSFPVSSNATTDQGISNDVTELISLSDDEISGNTRMTPTKSVVNKSKTVREPSGSRTLILFEDVDADLCEDRGFISTIQQLAETAKRPMILTSNSKDPVLPNNLDRLELSFSKPSVEELLCLISMVCSEEEVTIPPCLVKRFIDFCQGDIRKTILQIQFWCQGQSCIRDRKIFDEYGLMVFDPDAAHNILPKIISSSYTSQLSEMVDKEITKSLLEMEEASHLTEDEEDLKINDLGTLTFQPNSIDARKEAMLCCHCSDQDGNEVPSQPGTACELSDASDSPVAFGRRSVWRRTDTVLSSESREECSSDGFPAVPSKLSGDIDSEAHLEGISKAPSHCFAPEISSSPVAEELVHSDSVKVEDSCYPCAITEECVLFNGTCKSVDVSCVPESTCVAETQIYSDAVSWGNVDNTAETAFIKNNLPHSDINLNISPSGLHEIPVLVGNDYDAIPDSVIKVDEITDYHINGAEMALTKCDFSGNGIDLNASPHEFREIPVLLNNNCHSITESVQEEMADSHVECVRAFSREYQGMDECSRMNFSMRSNYKHQSSLLASDTVQETWKKLRNCHMDLKQYATLEHKDASKFLKFAHGMSNLISDADLLLSDCQLLIRDNLKPSMFQCETAHSLSWYDDQLKMVSTISEHGMCLYAKHIDAASANIISSGRVNLAREMLASATNTMALGKLVGHHKKRIQKLDMGLSRSGNLLERESAASLCSVVQSIIPTGSYLSVKGNALHEYLSSLSQISRSEANRLSESLQKSRRRVRVARNYLTTATPSLNPEDLSLLNEYNCYQKVSPQTMEED</sequence>
<proteinExistence type="inferred from homology"/>
<evidence type="ECO:0000256" key="5">
    <source>
        <dbReference type="ARBA" id="ARBA00022840"/>
    </source>
</evidence>
<reference evidence="9" key="2">
    <citation type="submission" date="2022-03" db="EMBL/GenBank/DDBJ databases">
        <title>Draft title - Genomic analysis of global carrot germplasm unveils the trajectory of domestication and the origin of high carotenoid orange carrot.</title>
        <authorList>
            <person name="Iorizzo M."/>
            <person name="Ellison S."/>
            <person name="Senalik D."/>
            <person name="Macko-Podgorni A."/>
            <person name="Grzebelus D."/>
            <person name="Bostan H."/>
            <person name="Rolling W."/>
            <person name="Curaba J."/>
            <person name="Simon P."/>
        </authorList>
    </citation>
    <scope>NUCLEOTIDE SEQUENCE</scope>
    <source>
        <tissue evidence="9">Leaf</tissue>
    </source>
</reference>
<organism evidence="9 10">
    <name type="scientific">Daucus carota subsp. sativus</name>
    <name type="common">Carrot</name>
    <dbReference type="NCBI Taxonomy" id="79200"/>
    <lineage>
        <taxon>Eukaryota</taxon>
        <taxon>Viridiplantae</taxon>
        <taxon>Streptophyta</taxon>
        <taxon>Embryophyta</taxon>
        <taxon>Tracheophyta</taxon>
        <taxon>Spermatophyta</taxon>
        <taxon>Magnoliopsida</taxon>
        <taxon>eudicotyledons</taxon>
        <taxon>Gunneridae</taxon>
        <taxon>Pentapetalae</taxon>
        <taxon>asterids</taxon>
        <taxon>campanulids</taxon>
        <taxon>Apiales</taxon>
        <taxon>Apiaceae</taxon>
        <taxon>Apioideae</taxon>
        <taxon>Scandiceae</taxon>
        <taxon>Daucinae</taxon>
        <taxon>Daucus</taxon>
        <taxon>Daucus sect. Daucus</taxon>
    </lineage>
</organism>
<protein>
    <recommendedName>
        <fullName evidence="11">AAA+ ATPase domain-containing protein</fullName>
    </recommendedName>
</protein>
<keyword evidence="3" id="KW-0547">Nucleotide-binding</keyword>
<evidence type="ECO:0000256" key="3">
    <source>
        <dbReference type="ARBA" id="ARBA00022741"/>
    </source>
</evidence>
<keyword evidence="6" id="KW-0539">Nucleus</keyword>
<evidence type="ECO:0000313" key="10">
    <source>
        <dbReference type="Proteomes" id="UP000077755"/>
    </source>
</evidence>
<evidence type="ECO:0000313" key="9">
    <source>
        <dbReference type="EMBL" id="WOG97514.1"/>
    </source>
</evidence>
<feature type="compositionally biased region" description="Acidic residues" evidence="8">
    <location>
        <begin position="48"/>
        <end position="61"/>
    </location>
</feature>
<evidence type="ECO:0008006" key="11">
    <source>
        <dbReference type="Google" id="ProtNLM"/>
    </source>
</evidence>
<reference evidence="9" key="1">
    <citation type="journal article" date="2016" name="Nat. Genet.">
        <title>A high-quality carrot genome assembly provides new insights into carotenoid accumulation and asterid genome evolution.</title>
        <authorList>
            <person name="Iorizzo M."/>
            <person name="Ellison S."/>
            <person name="Senalik D."/>
            <person name="Zeng P."/>
            <person name="Satapoomin P."/>
            <person name="Huang J."/>
            <person name="Bowman M."/>
            <person name="Iovene M."/>
            <person name="Sanseverino W."/>
            <person name="Cavagnaro P."/>
            <person name="Yildiz M."/>
            <person name="Macko-Podgorni A."/>
            <person name="Moranska E."/>
            <person name="Grzebelus E."/>
            <person name="Grzebelus D."/>
            <person name="Ashrafi H."/>
            <person name="Zheng Z."/>
            <person name="Cheng S."/>
            <person name="Spooner D."/>
            <person name="Van Deynze A."/>
            <person name="Simon P."/>
        </authorList>
    </citation>
    <scope>NUCLEOTIDE SEQUENCE</scope>
    <source>
        <tissue evidence="9">Leaf</tissue>
    </source>
</reference>
<dbReference type="SUPFAM" id="SSF52540">
    <property type="entry name" value="P-loop containing nucleoside triphosphate hydrolases"/>
    <property type="match status" value="1"/>
</dbReference>
<feature type="compositionally biased region" description="Polar residues" evidence="8">
    <location>
        <begin position="133"/>
        <end position="142"/>
    </location>
</feature>
<dbReference type="InterPro" id="IPR004582">
    <property type="entry name" value="Checkpoint_prot_Rad17_Rad24"/>
</dbReference>
<dbReference type="PANTHER" id="PTHR12172">
    <property type="entry name" value="CELL CYCLE CHECKPOINT PROTEIN RAD17"/>
    <property type="match status" value="1"/>
</dbReference>
<dbReference type="GO" id="GO:0006281">
    <property type="term" value="P:DNA repair"/>
    <property type="evidence" value="ECO:0007669"/>
    <property type="project" value="InterPro"/>
</dbReference>
<evidence type="ECO:0000256" key="7">
    <source>
        <dbReference type="ARBA" id="ARBA00023306"/>
    </source>
</evidence>
<evidence type="ECO:0000256" key="1">
    <source>
        <dbReference type="ARBA" id="ARBA00004123"/>
    </source>
</evidence>
<feature type="compositionally biased region" description="Basic residues" evidence="8">
    <location>
        <begin position="66"/>
        <end position="78"/>
    </location>
</feature>
<evidence type="ECO:0000256" key="2">
    <source>
        <dbReference type="ARBA" id="ARBA00006168"/>
    </source>
</evidence>
<dbReference type="Gene3D" id="3.40.50.300">
    <property type="entry name" value="P-loop containing nucleotide triphosphate hydrolases"/>
    <property type="match status" value="1"/>
</dbReference>
<dbReference type="EMBL" id="CP093346">
    <property type="protein sequence ID" value="WOG97514.1"/>
    <property type="molecule type" value="Genomic_DNA"/>
</dbReference>
<name>A0AAF1AWF9_DAUCS</name>
<dbReference type="GO" id="GO:0003682">
    <property type="term" value="F:chromatin binding"/>
    <property type="evidence" value="ECO:0007669"/>
    <property type="project" value="TreeGrafter"/>
</dbReference>
<dbReference type="Proteomes" id="UP000077755">
    <property type="component" value="Chromosome 4"/>
</dbReference>
<dbReference type="GO" id="GO:0005634">
    <property type="term" value="C:nucleus"/>
    <property type="evidence" value="ECO:0007669"/>
    <property type="project" value="UniProtKB-SubCell"/>
</dbReference>
<dbReference type="PANTHER" id="PTHR12172:SF1">
    <property type="entry name" value="P-LOOP CONTAINING NUCLEOSIDE TRIPHOSPHATE HYDROLASES SUPERFAMILY PROTEIN"/>
    <property type="match status" value="1"/>
</dbReference>
<dbReference type="GO" id="GO:0033314">
    <property type="term" value="P:mitotic DNA replication checkpoint signaling"/>
    <property type="evidence" value="ECO:0007669"/>
    <property type="project" value="TreeGrafter"/>
</dbReference>
<gene>
    <name evidence="9" type="ORF">DCAR_0416854</name>
</gene>
<dbReference type="GO" id="GO:0005524">
    <property type="term" value="F:ATP binding"/>
    <property type="evidence" value="ECO:0007669"/>
    <property type="project" value="UniProtKB-KW"/>
</dbReference>
<dbReference type="GO" id="GO:0003689">
    <property type="term" value="F:DNA clamp loader activity"/>
    <property type="evidence" value="ECO:0007669"/>
    <property type="project" value="TreeGrafter"/>
</dbReference>
<comment type="subcellular location">
    <subcellularLocation>
        <location evidence="1">Nucleus</location>
    </subcellularLocation>
</comment>
<keyword evidence="10" id="KW-1185">Reference proteome</keyword>
<comment type="similarity">
    <text evidence="2">Belongs to the rad17/RAD24 family.</text>
</comment>
<accession>A0AAF1AWF9</accession>